<dbReference type="SUPFAM" id="SSF53474">
    <property type="entry name" value="alpha/beta-Hydrolases"/>
    <property type="match status" value="1"/>
</dbReference>
<reference evidence="1 2" key="1">
    <citation type="submission" date="2019-06" db="EMBL/GenBank/DDBJ databases">
        <title>Sequencing the genomes of 1000 actinobacteria strains.</title>
        <authorList>
            <person name="Klenk H.-P."/>
        </authorList>
    </citation>
    <scope>NUCLEOTIDE SEQUENCE [LARGE SCALE GENOMIC DNA]</scope>
    <source>
        <strain evidence="1 2">DSM 4813</strain>
    </source>
</reference>
<dbReference type="Proteomes" id="UP000315389">
    <property type="component" value="Unassembled WGS sequence"/>
</dbReference>
<dbReference type="AlphaFoldDB" id="A0A542ZAC2"/>
<dbReference type="RefSeq" id="WP_142122274.1">
    <property type="nucleotide sequence ID" value="NZ_BAAASV010000002.1"/>
</dbReference>
<name>A0A542ZAC2_RARFA</name>
<sequence>MHVLLIGGKHPRHKEWIRDLARAFEEAGDDPVIHDYANWDRGDSGTDVLGELAAVADLAETIEGPYAIVAKSIGTAITTIGVARGELRPTRVVFLGIPLSGLDEFSVAVARDLAALPDGVVVQNENDPWGTASEIEEFLAANGASQLRLVTIAGETTHDYLDFEQIVELTHEG</sequence>
<protein>
    <recommendedName>
        <fullName evidence="3">Alpha/beta hydrolase</fullName>
    </recommendedName>
</protein>
<evidence type="ECO:0008006" key="3">
    <source>
        <dbReference type="Google" id="ProtNLM"/>
    </source>
</evidence>
<evidence type="ECO:0000313" key="2">
    <source>
        <dbReference type="Proteomes" id="UP000315389"/>
    </source>
</evidence>
<comment type="caution">
    <text evidence="1">The sequence shown here is derived from an EMBL/GenBank/DDBJ whole genome shotgun (WGS) entry which is preliminary data.</text>
</comment>
<accession>A0A542ZAC2</accession>
<organism evidence="1 2">
    <name type="scientific">Rarobacter faecitabidus</name>
    <dbReference type="NCBI Taxonomy" id="13243"/>
    <lineage>
        <taxon>Bacteria</taxon>
        <taxon>Bacillati</taxon>
        <taxon>Actinomycetota</taxon>
        <taxon>Actinomycetes</taxon>
        <taxon>Micrococcales</taxon>
        <taxon>Rarobacteraceae</taxon>
        <taxon>Rarobacter</taxon>
    </lineage>
</organism>
<evidence type="ECO:0000313" key="1">
    <source>
        <dbReference type="EMBL" id="TQL57241.1"/>
    </source>
</evidence>
<keyword evidence="2" id="KW-1185">Reference proteome</keyword>
<dbReference type="InterPro" id="IPR029058">
    <property type="entry name" value="AB_hydrolase_fold"/>
</dbReference>
<dbReference type="OrthoDB" id="5145325at2"/>
<proteinExistence type="predicted"/>
<dbReference type="Gene3D" id="3.40.50.1820">
    <property type="entry name" value="alpha/beta hydrolase"/>
    <property type="match status" value="1"/>
</dbReference>
<gene>
    <name evidence="1" type="ORF">FB461_2364</name>
</gene>
<dbReference type="EMBL" id="VFOS01000005">
    <property type="protein sequence ID" value="TQL57241.1"/>
    <property type="molecule type" value="Genomic_DNA"/>
</dbReference>